<keyword evidence="2" id="KW-1185">Reference proteome</keyword>
<evidence type="ECO:0000313" key="1">
    <source>
        <dbReference type="EMBL" id="MBE1161398.1"/>
    </source>
</evidence>
<comment type="caution">
    <text evidence="1">The sequence shown here is derived from an EMBL/GenBank/DDBJ whole genome shotgun (WGS) entry which is preliminary data.</text>
</comment>
<protein>
    <submittedName>
        <fullName evidence="1">Uncharacterized protein</fullName>
    </submittedName>
</protein>
<reference evidence="1 2" key="1">
    <citation type="submission" date="2020-09" db="EMBL/GenBank/DDBJ databases">
        <title>Dyella sp. 7MK23 isolated from forest soil.</title>
        <authorList>
            <person name="Fu J."/>
        </authorList>
    </citation>
    <scope>NUCLEOTIDE SEQUENCE [LARGE SCALE GENOMIC DNA]</scope>
    <source>
        <strain evidence="1 2">7MK23</strain>
    </source>
</reference>
<dbReference type="Proteomes" id="UP000651010">
    <property type="component" value="Unassembled WGS sequence"/>
</dbReference>
<gene>
    <name evidence="1" type="ORF">IGX34_13515</name>
</gene>
<name>A0ABR9GBF4_9GAMM</name>
<sequence length="146" mass="16558">MATTDDLSIEQFMQEFDSAIQKAPAEPTLRSQSAYSWQTLCDSLLRRLLEQFREVYNYRNQARIELTGDGVSSLGVVMFAMDGKSFPPGGNLRFSPARIPGEVQFDIIFLDKVVNTGTCSYGLADSRWLMLRLRDFCDEFHARALS</sequence>
<dbReference type="RefSeq" id="WP_192556254.1">
    <property type="nucleotide sequence ID" value="NZ_JACZZA010000008.1"/>
</dbReference>
<evidence type="ECO:0000313" key="2">
    <source>
        <dbReference type="Proteomes" id="UP000651010"/>
    </source>
</evidence>
<dbReference type="EMBL" id="JACZZA010000008">
    <property type="protein sequence ID" value="MBE1161398.1"/>
    <property type="molecule type" value="Genomic_DNA"/>
</dbReference>
<accession>A0ABR9GBF4</accession>
<organism evidence="1 2">
    <name type="scientific">Dyella acidiphila</name>
    <dbReference type="NCBI Taxonomy" id="2775866"/>
    <lineage>
        <taxon>Bacteria</taxon>
        <taxon>Pseudomonadati</taxon>
        <taxon>Pseudomonadota</taxon>
        <taxon>Gammaproteobacteria</taxon>
        <taxon>Lysobacterales</taxon>
        <taxon>Rhodanobacteraceae</taxon>
        <taxon>Dyella</taxon>
    </lineage>
</organism>
<proteinExistence type="predicted"/>